<evidence type="ECO:0000313" key="9">
    <source>
        <dbReference type="Proteomes" id="UP000000739"/>
    </source>
</evidence>
<dbReference type="KEGG" id="dal:Dalk_4356"/>
<dbReference type="RefSeq" id="WP_015949081.1">
    <property type="nucleotide sequence ID" value="NC_011768.1"/>
</dbReference>
<keyword evidence="6" id="KW-1133">Transmembrane helix</keyword>
<dbReference type="AlphaFoldDB" id="B8FN66"/>
<evidence type="ECO:0000256" key="6">
    <source>
        <dbReference type="HAMAP-Rule" id="MF_00479"/>
    </source>
</evidence>
<comment type="subcellular location">
    <subcellularLocation>
        <location evidence="6">Cell inner membrane</location>
        <topology evidence="6">Single-pass membrane protein</topology>
    </subcellularLocation>
</comment>
<evidence type="ECO:0000256" key="4">
    <source>
        <dbReference type="ARBA" id="ARBA00022643"/>
    </source>
</evidence>
<dbReference type="GO" id="GO:0009055">
    <property type="term" value="F:electron transfer activity"/>
    <property type="evidence" value="ECO:0007669"/>
    <property type="project" value="InterPro"/>
</dbReference>
<accession>B8FN66</accession>
<gene>
    <name evidence="6" type="primary">rnfG</name>
    <name evidence="8" type="ordered locus">Dalk_4356</name>
</gene>
<proteinExistence type="inferred from homology"/>
<comment type="function">
    <text evidence="6">Part of a membrane-bound complex that couples electron transfer with translocation of ions across the membrane.</text>
</comment>
<dbReference type="Pfam" id="PF04205">
    <property type="entry name" value="FMN_bind"/>
    <property type="match status" value="1"/>
</dbReference>
<evidence type="ECO:0000313" key="8">
    <source>
        <dbReference type="EMBL" id="ACL06035.1"/>
    </source>
</evidence>
<dbReference type="GO" id="GO:0005886">
    <property type="term" value="C:plasma membrane"/>
    <property type="evidence" value="ECO:0007669"/>
    <property type="project" value="UniProtKB-SubCell"/>
</dbReference>
<evidence type="ECO:0000259" key="7">
    <source>
        <dbReference type="SMART" id="SM00900"/>
    </source>
</evidence>
<dbReference type="SMART" id="SM00900">
    <property type="entry name" value="FMN_bind"/>
    <property type="match status" value="1"/>
</dbReference>
<keyword evidence="1 6" id="KW-0813">Transport</keyword>
<feature type="modified residue" description="FMN phosphoryl threonine" evidence="6">
    <location>
        <position position="166"/>
    </location>
</feature>
<dbReference type="HAMAP" id="MF_00479">
    <property type="entry name" value="RsxG_RnfG"/>
    <property type="match status" value="1"/>
</dbReference>
<comment type="cofactor">
    <cofactor evidence="6">
        <name>FMN</name>
        <dbReference type="ChEBI" id="CHEBI:58210"/>
    </cofactor>
</comment>
<keyword evidence="6" id="KW-1003">Cell membrane</keyword>
<dbReference type="GO" id="GO:0010181">
    <property type="term" value="F:FMN binding"/>
    <property type="evidence" value="ECO:0007669"/>
    <property type="project" value="InterPro"/>
</dbReference>
<feature type="domain" description="FMN-binding" evidence="7">
    <location>
        <begin position="95"/>
        <end position="183"/>
    </location>
</feature>
<keyword evidence="6" id="KW-0812">Transmembrane</keyword>
<dbReference type="EMBL" id="CP001322">
    <property type="protein sequence ID" value="ACL06035.1"/>
    <property type="molecule type" value="Genomic_DNA"/>
</dbReference>
<evidence type="ECO:0000256" key="5">
    <source>
        <dbReference type="ARBA" id="ARBA00022982"/>
    </source>
</evidence>
<keyword evidence="2 6" id="KW-0597">Phosphoprotein</keyword>
<dbReference type="PIRSF" id="PIRSF006091">
    <property type="entry name" value="E_trnsport_RnfG"/>
    <property type="match status" value="1"/>
</dbReference>
<evidence type="ECO:0000256" key="2">
    <source>
        <dbReference type="ARBA" id="ARBA00022553"/>
    </source>
</evidence>
<keyword evidence="6" id="KW-1278">Translocase</keyword>
<dbReference type="HOGENOM" id="CLU_077882_1_1_7"/>
<organism evidence="8 9">
    <name type="scientific">Desulfatibacillum aliphaticivorans</name>
    <dbReference type="NCBI Taxonomy" id="218208"/>
    <lineage>
        <taxon>Bacteria</taxon>
        <taxon>Pseudomonadati</taxon>
        <taxon>Thermodesulfobacteriota</taxon>
        <taxon>Desulfobacteria</taxon>
        <taxon>Desulfobacterales</taxon>
        <taxon>Desulfatibacillaceae</taxon>
        <taxon>Desulfatibacillum</taxon>
    </lineage>
</organism>
<protein>
    <recommendedName>
        <fullName evidence="6">Ion-translocating oxidoreductase complex subunit G</fullName>
        <ecNumber evidence="6">7.-.-.-</ecNumber>
    </recommendedName>
    <alternativeName>
        <fullName evidence="6">Rnf electron transport complex subunit G</fullName>
    </alternativeName>
</protein>
<dbReference type="Proteomes" id="UP000000739">
    <property type="component" value="Chromosome"/>
</dbReference>
<comment type="subunit">
    <text evidence="6">The complex is composed of six subunits: RnfA, RnfB, RnfC, RnfD, RnfE and RnfG.</text>
</comment>
<dbReference type="PANTHER" id="PTHR36118">
    <property type="entry name" value="ION-TRANSLOCATING OXIDOREDUCTASE COMPLEX SUBUNIT G"/>
    <property type="match status" value="1"/>
</dbReference>
<keyword evidence="6" id="KW-0997">Cell inner membrane</keyword>
<sequence>MNDMIKMVFVLTALAAVSGLLLAGAKVKTDPLIEMQVLNNEQWPTLQVLFHDADNLSTLLDQRFKVPAGEKEVTIFPGIFDGQPKAVAFESKGTGFGGPVGVMVAVNLDTDEMVAIGVTTSSETPGFGSRAKEEPDLANQFKGLGLLQSFSVKADGGTVDAISGATVTSRAVCAAVTSAGETYKSIKPEILDKVKAL</sequence>
<dbReference type="EC" id="7.-.-.-" evidence="6"/>
<reference evidence="8 9" key="1">
    <citation type="journal article" date="2012" name="Environ. Microbiol.">
        <title>The genome sequence of Desulfatibacillum alkenivorans AK-01: a blueprint for anaerobic alkane oxidation.</title>
        <authorList>
            <person name="Callaghan A.V."/>
            <person name="Morris B.E."/>
            <person name="Pereira I.A."/>
            <person name="McInerney M.J."/>
            <person name="Austin R.N."/>
            <person name="Groves J.T."/>
            <person name="Kukor J.J."/>
            <person name="Suflita J.M."/>
            <person name="Young L.Y."/>
            <person name="Zylstra G.J."/>
            <person name="Wawrik B."/>
        </authorList>
    </citation>
    <scope>NUCLEOTIDE SEQUENCE [LARGE SCALE GENOMIC DNA]</scope>
    <source>
        <strain evidence="8 9">AK-01</strain>
    </source>
</reference>
<keyword evidence="5 6" id="KW-0249">Electron transport</keyword>
<dbReference type="InterPro" id="IPR010209">
    <property type="entry name" value="Ion_transpt_RnfG/RsxG"/>
</dbReference>
<comment type="similarity">
    <text evidence="6">Belongs to the RnfG family.</text>
</comment>
<name>B8FN66_DESAL</name>
<dbReference type="NCBIfam" id="NF045876">
    <property type="entry name" value="RnfG_DVU2794"/>
    <property type="match status" value="1"/>
</dbReference>
<evidence type="ECO:0000256" key="1">
    <source>
        <dbReference type="ARBA" id="ARBA00022448"/>
    </source>
</evidence>
<dbReference type="InterPro" id="IPR007329">
    <property type="entry name" value="FMN-bd"/>
</dbReference>
<keyword evidence="3 6" id="KW-0285">Flavoprotein</keyword>
<dbReference type="PANTHER" id="PTHR36118:SF1">
    <property type="entry name" value="ION-TRANSLOCATING OXIDOREDUCTASE COMPLEX SUBUNIT G"/>
    <property type="match status" value="1"/>
</dbReference>
<dbReference type="GO" id="GO:0022900">
    <property type="term" value="P:electron transport chain"/>
    <property type="evidence" value="ECO:0007669"/>
    <property type="project" value="UniProtKB-UniRule"/>
</dbReference>
<keyword evidence="4 6" id="KW-0288">FMN</keyword>
<keyword evidence="9" id="KW-1185">Reference proteome</keyword>
<dbReference type="eggNOG" id="COG4659">
    <property type="taxonomic scope" value="Bacteria"/>
</dbReference>
<evidence type="ECO:0000256" key="3">
    <source>
        <dbReference type="ARBA" id="ARBA00022630"/>
    </source>
</evidence>
<keyword evidence="6" id="KW-0472">Membrane</keyword>